<name>A0A4R0XKB1_9BURK</name>
<dbReference type="Proteomes" id="UP000294200">
    <property type="component" value="Unassembled WGS sequence"/>
</dbReference>
<reference evidence="1 2" key="1">
    <citation type="submission" date="2017-02" db="EMBL/GenBank/DDBJ databases">
        <title>Paraburkholderia sophoroidis sp. nov. and Paraburkholderia steynii sp. nov. rhizobial symbionts of the fynbos legume Hypocalyptus sophoroides.</title>
        <authorList>
            <person name="Steenkamp E.T."/>
            <person name="Beukes C.W."/>
            <person name="Van Zyl E."/>
            <person name="Avontuur J."/>
            <person name="Chan W.Y."/>
            <person name="Hassen A."/>
            <person name="Palmer M."/>
            <person name="Mthombeni L."/>
            <person name="Phalane F."/>
            <person name="Sereme K."/>
            <person name="Venter S.N."/>
        </authorList>
    </citation>
    <scope>NUCLEOTIDE SEQUENCE [LARGE SCALE GENOMIC DNA]</scope>
    <source>
        <strain evidence="1 2">HC1.1ba</strain>
    </source>
</reference>
<dbReference type="AlphaFoldDB" id="A0A4R0XKB1"/>
<evidence type="ECO:0000313" key="2">
    <source>
        <dbReference type="Proteomes" id="UP000294200"/>
    </source>
</evidence>
<gene>
    <name evidence="1" type="ORF">BZM27_05805</name>
</gene>
<organism evidence="1 2">
    <name type="scientific">Paraburkholderia steynii</name>
    <dbReference type="NCBI Taxonomy" id="1245441"/>
    <lineage>
        <taxon>Bacteria</taxon>
        <taxon>Pseudomonadati</taxon>
        <taxon>Pseudomonadota</taxon>
        <taxon>Betaproteobacteria</taxon>
        <taxon>Burkholderiales</taxon>
        <taxon>Burkholderiaceae</taxon>
        <taxon>Paraburkholderia</taxon>
    </lineage>
</organism>
<protein>
    <submittedName>
        <fullName evidence="1">Uncharacterized protein</fullName>
    </submittedName>
</protein>
<comment type="caution">
    <text evidence="1">The sequence shown here is derived from an EMBL/GenBank/DDBJ whole genome shotgun (WGS) entry which is preliminary data.</text>
</comment>
<evidence type="ECO:0000313" key="1">
    <source>
        <dbReference type="EMBL" id="TCG09315.1"/>
    </source>
</evidence>
<dbReference type="EMBL" id="MWML01000013">
    <property type="protein sequence ID" value="TCG09315.1"/>
    <property type="molecule type" value="Genomic_DNA"/>
</dbReference>
<proteinExistence type="predicted"/>
<sequence>MSIAKRYPKRRWYIQRDIAPGHPHGDDWVVRAHEDGRMRLEAKWYGSRDEALKDLRRRFNGHAGVIL</sequence>
<keyword evidence="2" id="KW-1185">Reference proteome</keyword>
<accession>A0A4R0XKB1</accession>